<dbReference type="SUPFAM" id="SSF52540">
    <property type="entry name" value="P-loop containing nucleoside triphosphate hydrolases"/>
    <property type="match status" value="1"/>
</dbReference>
<protein>
    <recommendedName>
        <fullName evidence="9">ABC transporter domain-containing protein</fullName>
    </recommendedName>
</protein>
<dbReference type="Pfam" id="PF00005">
    <property type="entry name" value="ABC_tran"/>
    <property type="match status" value="1"/>
</dbReference>
<keyword evidence="4" id="KW-0547">Nucleotide-binding</keyword>
<dbReference type="InterPro" id="IPR013525">
    <property type="entry name" value="ABC2_TM"/>
</dbReference>
<dbReference type="Gene3D" id="3.40.50.300">
    <property type="entry name" value="P-loop containing nucleotide triphosphate hydrolases"/>
    <property type="match status" value="1"/>
</dbReference>
<feature type="transmembrane region" description="Helical" evidence="8">
    <location>
        <begin position="558"/>
        <end position="578"/>
    </location>
</feature>
<dbReference type="Proteomes" id="UP001491310">
    <property type="component" value="Unassembled WGS sequence"/>
</dbReference>
<reference evidence="10 11" key="1">
    <citation type="journal article" date="2024" name="Nat. Commun.">
        <title>Phylogenomics reveals the evolutionary origins of lichenization in chlorophyte algae.</title>
        <authorList>
            <person name="Puginier C."/>
            <person name="Libourel C."/>
            <person name="Otte J."/>
            <person name="Skaloud P."/>
            <person name="Haon M."/>
            <person name="Grisel S."/>
            <person name="Petersen M."/>
            <person name="Berrin J.G."/>
            <person name="Delaux P.M."/>
            <person name="Dal Grande F."/>
            <person name="Keller J."/>
        </authorList>
    </citation>
    <scope>NUCLEOTIDE SEQUENCE [LARGE SCALE GENOMIC DNA]</scope>
    <source>
        <strain evidence="10 11">SAG 216-7</strain>
    </source>
</reference>
<dbReference type="Pfam" id="PF19055">
    <property type="entry name" value="ABC2_membrane_7"/>
    <property type="match status" value="1"/>
</dbReference>
<proteinExistence type="predicted"/>
<dbReference type="PROSITE" id="PS50893">
    <property type="entry name" value="ABC_TRANSPORTER_2"/>
    <property type="match status" value="1"/>
</dbReference>
<dbReference type="InterPro" id="IPR043926">
    <property type="entry name" value="ABCG_dom"/>
</dbReference>
<accession>A0ABR2YQN1</accession>
<feature type="domain" description="ABC transporter" evidence="9">
    <location>
        <begin position="56"/>
        <end position="301"/>
    </location>
</feature>
<keyword evidence="3 8" id="KW-0812">Transmembrane</keyword>
<evidence type="ECO:0000256" key="3">
    <source>
        <dbReference type="ARBA" id="ARBA00022692"/>
    </source>
</evidence>
<keyword evidence="6 8" id="KW-1133">Transmembrane helix</keyword>
<feature type="transmembrane region" description="Helical" evidence="8">
    <location>
        <begin position="585"/>
        <end position="605"/>
    </location>
</feature>
<name>A0ABR2YQN1_9CHLO</name>
<feature type="transmembrane region" description="Helical" evidence="8">
    <location>
        <begin position="472"/>
        <end position="490"/>
    </location>
</feature>
<evidence type="ECO:0000256" key="5">
    <source>
        <dbReference type="ARBA" id="ARBA00022840"/>
    </source>
</evidence>
<gene>
    <name evidence="10" type="ORF">WJX75_009829</name>
</gene>
<dbReference type="PANTHER" id="PTHR48041">
    <property type="entry name" value="ABC TRANSPORTER G FAMILY MEMBER 28"/>
    <property type="match status" value="1"/>
</dbReference>
<evidence type="ECO:0000256" key="7">
    <source>
        <dbReference type="ARBA" id="ARBA00023136"/>
    </source>
</evidence>
<evidence type="ECO:0000313" key="10">
    <source>
        <dbReference type="EMBL" id="KAK9909269.1"/>
    </source>
</evidence>
<evidence type="ECO:0000256" key="8">
    <source>
        <dbReference type="SAM" id="Phobius"/>
    </source>
</evidence>
<dbReference type="PANTHER" id="PTHR48041:SF125">
    <property type="entry name" value="ABC TRANSPORTER G FAMILY"/>
    <property type="match status" value="1"/>
</dbReference>
<evidence type="ECO:0000256" key="4">
    <source>
        <dbReference type="ARBA" id="ARBA00022741"/>
    </source>
</evidence>
<evidence type="ECO:0000256" key="1">
    <source>
        <dbReference type="ARBA" id="ARBA00004141"/>
    </source>
</evidence>
<feature type="transmembrane region" description="Helical" evidence="8">
    <location>
        <begin position="640"/>
        <end position="657"/>
    </location>
</feature>
<feature type="transmembrane region" description="Helical" evidence="8">
    <location>
        <begin position="502"/>
        <end position="524"/>
    </location>
</feature>
<keyword evidence="11" id="KW-1185">Reference proteome</keyword>
<dbReference type="EMBL" id="JALJOT010000007">
    <property type="protein sequence ID" value="KAK9909269.1"/>
    <property type="molecule type" value="Genomic_DNA"/>
</dbReference>
<evidence type="ECO:0000256" key="6">
    <source>
        <dbReference type="ARBA" id="ARBA00022989"/>
    </source>
</evidence>
<dbReference type="InterPro" id="IPR027417">
    <property type="entry name" value="P-loop_NTPase"/>
</dbReference>
<feature type="transmembrane region" description="Helical" evidence="8">
    <location>
        <begin position="611"/>
        <end position="631"/>
    </location>
</feature>
<dbReference type="InterPro" id="IPR003593">
    <property type="entry name" value="AAA+_ATPase"/>
</dbReference>
<dbReference type="SMART" id="SM00382">
    <property type="entry name" value="AAA"/>
    <property type="match status" value="1"/>
</dbReference>
<evidence type="ECO:0000256" key="2">
    <source>
        <dbReference type="ARBA" id="ARBA00022448"/>
    </source>
</evidence>
<evidence type="ECO:0000259" key="9">
    <source>
        <dbReference type="PROSITE" id="PS50893"/>
    </source>
</evidence>
<comment type="caution">
    <text evidence="10">The sequence shown here is derived from an EMBL/GenBank/DDBJ whole genome shotgun (WGS) entry which is preliminary data.</text>
</comment>
<dbReference type="InterPro" id="IPR003439">
    <property type="entry name" value="ABC_transporter-like_ATP-bd"/>
</dbReference>
<sequence>MSYVDIPEHKVTVGEPDAAVELLEPIRDENQMCVEYTHVSANVPASFAAPGIFPGLSLPRFGKKAKQESGPKMRQILFDITGCCKPGEVLALMGPSGSGKTSLLSIIGDRAQSHMKREGEITFNGQPATKRLKRHIGFVMQDDLLYESLTVWEVLYYAAMLRLPRTMSHEDKKERVRTVIRALGIWTCKDTIIGGFFRKGISGGERKRVSIGHELLINPSVLLLDEPTSGLDSTTAMHVLEILRQLAEGGRAIVTTIHQPSSRLFQTLDKLLLLSQGHALYYGRAQLADEYFDRLGYQLPYRVNVADFILDLASADVSKPSRDGEDSRKFLIRASEQYLARHTIDGYSGGEAAGAELAAARDAVADGPADADKGEYPRPMTKQNGALTNGHANGYANGEAMAVVSHSGGAGVDEVDGGDLEKGGVAEWRARGLPPAQSKDQRWGAPYHLQFRILFIRAVRTRRFQTLSAQDIIQYVIVGLLTGCFWWQRGGHDTLAASQDTLGLLFFELMFLTFRSMFTALFTFPEEYKMLLKERASGMYRLSAFYFARTASDLPMDFAVPTIFIVIIYFMAHLRYTAQAFFSNFFTVILMGLVAQGFGLLLGTVCMNPKTAQTIASIVVLAFTLVGGYFVRGIPAWIGWIRYLSFIYYGFGMLLHIEYQGRTVYSCIDPNVSATGAMSVQVDVKDPAHNPICHPVPSLKDTLGLQQDPNSNSWIAIDAAVLIGWLLFYRILVYIALRYKTARR</sequence>
<keyword evidence="5" id="KW-0067">ATP-binding</keyword>
<comment type="subcellular location">
    <subcellularLocation>
        <location evidence="1">Membrane</location>
        <topology evidence="1">Multi-pass membrane protein</topology>
    </subcellularLocation>
</comment>
<dbReference type="InterPro" id="IPR050352">
    <property type="entry name" value="ABCG_transporters"/>
</dbReference>
<keyword evidence="2" id="KW-0813">Transport</keyword>
<dbReference type="Pfam" id="PF01061">
    <property type="entry name" value="ABC2_membrane"/>
    <property type="match status" value="1"/>
</dbReference>
<keyword evidence="7 8" id="KW-0472">Membrane</keyword>
<feature type="transmembrane region" description="Helical" evidence="8">
    <location>
        <begin position="714"/>
        <end position="737"/>
    </location>
</feature>
<evidence type="ECO:0000313" key="11">
    <source>
        <dbReference type="Proteomes" id="UP001491310"/>
    </source>
</evidence>
<organism evidence="10 11">
    <name type="scientific">Coccomyxa subellipsoidea</name>
    <dbReference type="NCBI Taxonomy" id="248742"/>
    <lineage>
        <taxon>Eukaryota</taxon>
        <taxon>Viridiplantae</taxon>
        <taxon>Chlorophyta</taxon>
        <taxon>core chlorophytes</taxon>
        <taxon>Trebouxiophyceae</taxon>
        <taxon>Trebouxiophyceae incertae sedis</taxon>
        <taxon>Coccomyxaceae</taxon>
        <taxon>Coccomyxa</taxon>
    </lineage>
</organism>